<dbReference type="AlphaFoldDB" id="A0A8J3FF38"/>
<dbReference type="Proteomes" id="UP000662200">
    <property type="component" value="Unassembled WGS sequence"/>
</dbReference>
<feature type="transmembrane region" description="Helical" evidence="5">
    <location>
        <begin position="96"/>
        <end position="119"/>
    </location>
</feature>
<dbReference type="InterPro" id="IPR013525">
    <property type="entry name" value="ABC2_TM"/>
</dbReference>
<reference evidence="7" key="2">
    <citation type="submission" date="2020-09" db="EMBL/GenBank/DDBJ databases">
        <authorList>
            <person name="Sun Q."/>
            <person name="Ohkuma M."/>
        </authorList>
    </citation>
    <scope>NUCLEOTIDE SEQUENCE</scope>
    <source>
        <strain evidence="7">JCM 3091</strain>
    </source>
</reference>
<evidence type="ECO:0000256" key="2">
    <source>
        <dbReference type="ARBA" id="ARBA00022692"/>
    </source>
</evidence>
<evidence type="ECO:0000313" key="8">
    <source>
        <dbReference type="Proteomes" id="UP000662200"/>
    </source>
</evidence>
<feature type="transmembrane region" description="Helical" evidence="5">
    <location>
        <begin position="216"/>
        <end position="238"/>
    </location>
</feature>
<evidence type="ECO:0000256" key="3">
    <source>
        <dbReference type="ARBA" id="ARBA00022989"/>
    </source>
</evidence>
<dbReference type="Pfam" id="PF01061">
    <property type="entry name" value="ABC2_membrane"/>
    <property type="match status" value="1"/>
</dbReference>
<dbReference type="PANTHER" id="PTHR43229:SF2">
    <property type="entry name" value="NODULATION PROTEIN J"/>
    <property type="match status" value="1"/>
</dbReference>
<feature type="transmembrane region" description="Helical" evidence="5">
    <location>
        <begin position="44"/>
        <end position="65"/>
    </location>
</feature>
<protein>
    <recommendedName>
        <fullName evidence="6">ABC-2 type transporter transmembrane domain-containing protein</fullName>
    </recommendedName>
</protein>
<dbReference type="GO" id="GO:0016020">
    <property type="term" value="C:membrane"/>
    <property type="evidence" value="ECO:0007669"/>
    <property type="project" value="UniProtKB-SubCell"/>
</dbReference>
<evidence type="ECO:0000256" key="1">
    <source>
        <dbReference type="ARBA" id="ARBA00004141"/>
    </source>
</evidence>
<dbReference type="InterPro" id="IPR051784">
    <property type="entry name" value="Nod_factor_ABC_transporter"/>
</dbReference>
<sequence>MTTYLSTQWRLVASQPGLFATLAIMPLYSLVFYTTLRAQDRPDLAPIVALTTFGMSMWAHGMFVASNIVENDRREGVIQQGLLTPAAYQWSMVIRIIGTTALSLVALAEVVVIGVLLGFSTVPESVTLCVLVAMLLVLGTAGAALLVSALGVRVQAIRSLQNALTYPFYLLGGLILPADWLPEPVHWLTRIFFLSHGFRLLQDAAAGHVTDVTSRLAVLLLLVLAQLLVGACALAVVLRAARAGRVPLYG</sequence>
<dbReference type="EMBL" id="BMQC01000002">
    <property type="protein sequence ID" value="GGK16401.1"/>
    <property type="molecule type" value="Genomic_DNA"/>
</dbReference>
<dbReference type="RefSeq" id="WP_189112650.1">
    <property type="nucleotide sequence ID" value="NZ_BMQC01000002.1"/>
</dbReference>
<comment type="subcellular location">
    <subcellularLocation>
        <location evidence="1">Membrane</location>
        <topology evidence="1">Multi-pass membrane protein</topology>
    </subcellularLocation>
</comment>
<keyword evidence="3 5" id="KW-1133">Transmembrane helix</keyword>
<dbReference type="PANTHER" id="PTHR43229">
    <property type="entry name" value="NODULATION PROTEIN J"/>
    <property type="match status" value="1"/>
</dbReference>
<proteinExistence type="predicted"/>
<dbReference type="GO" id="GO:0140359">
    <property type="term" value="F:ABC-type transporter activity"/>
    <property type="evidence" value="ECO:0007669"/>
    <property type="project" value="InterPro"/>
</dbReference>
<evidence type="ECO:0000313" key="7">
    <source>
        <dbReference type="EMBL" id="GGK16401.1"/>
    </source>
</evidence>
<name>A0A8J3FF38_9ACTN</name>
<evidence type="ECO:0000259" key="6">
    <source>
        <dbReference type="Pfam" id="PF01061"/>
    </source>
</evidence>
<evidence type="ECO:0000256" key="4">
    <source>
        <dbReference type="ARBA" id="ARBA00023136"/>
    </source>
</evidence>
<keyword evidence="4 5" id="KW-0472">Membrane</keyword>
<evidence type="ECO:0000256" key="5">
    <source>
        <dbReference type="SAM" id="Phobius"/>
    </source>
</evidence>
<accession>A0A8J3FF38</accession>
<comment type="caution">
    <text evidence="7">The sequence shown here is derived from an EMBL/GenBank/DDBJ whole genome shotgun (WGS) entry which is preliminary data.</text>
</comment>
<feature type="transmembrane region" description="Helical" evidence="5">
    <location>
        <begin position="164"/>
        <end position="181"/>
    </location>
</feature>
<feature type="transmembrane region" description="Helical" evidence="5">
    <location>
        <begin position="125"/>
        <end position="152"/>
    </location>
</feature>
<gene>
    <name evidence="7" type="ORF">GCM10010124_06250</name>
</gene>
<feature type="domain" description="ABC-2 type transporter transmembrane" evidence="6">
    <location>
        <begin position="18"/>
        <end position="202"/>
    </location>
</feature>
<keyword evidence="8" id="KW-1185">Reference proteome</keyword>
<feature type="transmembrane region" description="Helical" evidence="5">
    <location>
        <begin position="12"/>
        <end position="32"/>
    </location>
</feature>
<reference evidence="7" key="1">
    <citation type="journal article" date="2014" name="Int. J. Syst. Evol. Microbiol.">
        <title>Complete genome sequence of Corynebacterium casei LMG S-19264T (=DSM 44701T), isolated from a smear-ripened cheese.</title>
        <authorList>
            <consortium name="US DOE Joint Genome Institute (JGI-PGF)"/>
            <person name="Walter F."/>
            <person name="Albersmeier A."/>
            <person name="Kalinowski J."/>
            <person name="Ruckert C."/>
        </authorList>
    </citation>
    <scope>NUCLEOTIDE SEQUENCE</scope>
    <source>
        <strain evidence="7">JCM 3091</strain>
    </source>
</reference>
<organism evidence="7 8">
    <name type="scientific">Pilimelia terevasa</name>
    <dbReference type="NCBI Taxonomy" id="53372"/>
    <lineage>
        <taxon>Bacteria</taxon>
        <taxon>Bacillati</taxon>
        <taxon>Actinomycetota</taxon>
        <taxon>Actinomycetes</taxon>
        <taxon>Micromonosporales</taxon>
        <taxon>Micromonosporaceae</taxon>
        <taxon>Pilimelia</taxon>
    </lineage>
</organism>
<keyword evidence="2 5" id="KW-0812">Transmembrane</keyword>